<dbReference type="PANTHER" id="PTHR21445:SF0">
    <property type="entry name" value="APURINIC-APYRIMIDINIC ENDONUCLEASE"/>
    <property type="match status" value="1"/>
</dbReference>
<evidence type="ECO:0000256" key="7">
    <source>
        <dbReference type="ARBA" id="ARBA00022833"/>
    </source>
</evidence>
<evidence type="ECO:0000313" key="10">
    <source>
        <dbReference type="EMBL" id="MBP1995231.1"/>
    </source>
</evidence>
<proteinExistence type="inferred from homology"/>
<keyword evidence="11" id="KW-1185">Reference proteome</keyword>
<keyword evidence="3" id="KW-0540">Nuclease</keyword>
<comment type="caution">
    <text evidence="10">The sequence shown here is derived from an EMBL/GenBank/DDBJ whole genome shotgun (WGS) entry which is preliminary data.</text>
</comment>
<dbReference type="EC" id="3.1.21.2" evidence="10"/>
<dbReference type="CDD" id="cd00019">
    <property type="entry name" value="AP2Ec"/>
    <property type="match status" value="1"/>
</dbReference>
<evidence type="ECO:0000256" key="8">
    <source>
        <dbReference type="ARBA" id="ARBA00023204"/>
    </source>
</evidence>
<evidence type="ECO:0000256" key="6">
    <source>
        <dbReference type="ARBA" id="ARBA00022801"/>
    </source>
</evidence>
<dbReference type="InterPro" id="IPR001719">
    <property type="entry name" value="AP_endonuc_2"/>
</dbReference>
<gene>
    <name evidence="10" type="ORF">J2Z66_006873</name>
</gene>
<dbReference type="InterPro" id="IPR036237">
    <property type="entry name" value="Xyl_isomerase-like_sf"/>
</dbReference>
<dbReference type="SUPFAM" id="SSF51658">
    <property type="entry name" value="Xylose isomerase-like"/>
    <property type="match status" value="1"/>
</dbReference>
<evidence type="ECO:0000256" key="4">
    <source>
        <dbReference type="ARBA" id="ARBA00022723"/>
    </source>
</evidence>
<dbReference type="InterPro" id="IPR013022">
    <property type="entry name" value="Xyl_isomerase-like_TIM-brl"/>
</dbReference>
<evidence type="ECO:0000259" key="9">
    <source>
        <dbReference type="Pfam" id="PF01261"/>
    </source>
</evidence>
<name>A0ABS4J840_9BACL</name>
<dbReference type="Gene3D" id="3.20.20.150">
    <property type="entry name" value="Divalent-metal-dependent TIM barrel enzymes"/>
    <property type="match status" value="1"/>
</dbReference>
<reference evidence="10 11" key="1">
    <citation type="submission" date="2021-03" db="EMBL/GenBank/DDBJ databases">
        <title>Genomic Encyclopedia of Type Strains, Phase IV (KMG-IV): sequencing the most valuable type-strain genomes for metagenomic binning, comparative biology and taxonomic classification.</title>
        <authorList>
            <person name="Goeker M."/>
        </authorList>
    </citation>
    <scope>NUCLEOTIDE SEQUENCE [LARGE SCALE GENOMIC DNA]</scope>
    <source>
        <strain evidence="10 11">DSM 26048</strain>
    </source>
</reference>
<comment type="cofactor">
    <cofactor evidence="1">
        <name>Zn(2+)</name>
        <dbReference type="ChEBI" id="CHEBI:29105"/>
    </cofactor>
</comment>
<feature type="domain" description="Xylose isomerase-like TIM barrel" evidence="9">
    <location>
        <begin position="25"/>
        <end position="264"/>
    </location>
</feature>
<dbReference type="EMBL" id="JAGGLB010000032">
    <property type="protein sequence ID" value="MBP1995231.1"/>
    <property type="molecule type" value="Genomic_DNA"/>
</dbReference>
<dbReference type="PANTHER" id="PTHR21445">
    <property type="entry name" value="ENDONUCLEASE IV ENDODEOXYRIBONUCLEASE IV"/>
    <property type="match status" value="1"/>
</dbReference>
<dbReference type="InterPro" id="IPR018246">
    <property type="entry name" value="AP_endonuc_F2_Zn_BS"/>
</dbReference>
<dbReference type="Proteomes" id="UP001519287">
    <property type="component" value="Unassembled WGS sequence"/>
</dbReference>
<dbReference type="SMART" id="SM00518">
    <property type="entry name" value="AP2Ec"/>
    <property type="match status" value="1"/>
</dbReference>
<protein>
    <submittedName>
        <fullName evidence="10">Deoxyribonuclease-4</fullName>
        <ecNumber evidence="10">3.1.21.2</ecNumber>
    </submittedName>
</protein>
<dbReference type="Pfam" id="PF01261">
    <property type="entry name" value="AP_endonuc_2"/>
    <property type="match status" value="1"/>
</dbReference>
<keyword evidence="5" id="KW-0227">DNA damage</keyword>
<keyword evidence="7" id="KW-0862">Zinc</keyword>
<evidence type="ECO:0000256" key="2">
    <source>
        <dbReference type="ARBA" id="ARBA00005340"/>
    </source>
</evidence>
<dbReference type="PROSITE" id="PS00730">
    <property type="entry name" value="AP_NUCLEASE_F2_2"/>
    <property type="match status" value="1"/>
</dbReference>
<dbReference type="PROSITE" id="PS00731">
    <property type="entry name" value="AP_NUCLEASE_F2_3"/>
    <property type="match status" value="1"/>
</dbReference>
<keyword evidence="4" id="KW-0479">Metal-binding</keyword>
<keyword evidence="6 10" id="KW-0378">Hydrolase</keyword>
<evidence type="ECO:0000256" key="5">
    <source>
        <dbReference type="ARBA" id="ARBA00022763"/>
    </source>
</evidence>
<keyword evidence="8" id="KW-0234">DNA repair</keyword>
<accession>A0ABS4J840</accession>
<evidence type="ECO:0000313" key="11">
    <source>
        <dbReference type="Proteomes" id="UP001519287"/>
    </source>
</evidence>
<dbReference type="NCBIfam" id="TIGR00587">
    <property type="entry name" value="nfo"/>
    <property type="match status" value="1"/>
</dbReference>
<comment type="similarity">
    <text evidence="2">Belongs to the AP endonuclease 2 family.</text>
</comment>
<evidence type="ECO:0000256" key="3">
    <source>
        <dbReference type="ARBA" id="ARBA00022722"/>
    </source>
</evidence>
<organism evidence="10 11">
    <name type="scientific">Paenibacillus eucommiae</name>
    <dbReference type="NCBI Taxonomy" id="1355755"/>
    <lineage>
        <taxon>Bacteria</taxon>
        <taxon>Bacillati</taxon>
        <taxon>Bacillota</taxon>
        <taxon>Bacilli</taxon>
        <taxon>Bacillales</taxon>
        <taxon>Paenibacillaceae</taxon>
        <taxon>Paenibacillus</taxon>
    </lineage>
</organism>
<dbReference type="GO" id="GO:0008833">
    <property type="term" value="F:deoxyribonuclease IV (phage-T4-induced) activity"/>
    <property type="evidence" value="ECO:0007669"/>
    <property type="project" value="UniProtKB-EC"/>
</dbReference>
<evidence type="ECO:0000256" key="1">
    <source>
        <dbReference type="ARBA" id="ARBA00001947"/>
    </source>
</evidence>
<dbReference type="PROSITE" id="PS51432">
    <property type="entry name" value="AP_NUCLEASE_F2_4"/>
    <property type="match status" value="1"/>
</dbReference>
<sequence>MMYIGSHVSISKGGYAAAAKTAYGIGGTAFQYFPKNPRSLVTKPLWNHQDTEACARFSKENGLLSIAHAPYPLNLAADQPQQRIMLDALINALEITEACGSVGLVVHFGKYRGKDSLQGYKNIIQLINEALRHWKGKSLLLLENQAGEGSVMGTTMEELVQVRSLCETPDKIGFCLDTCHAFASGIWKGADWQRFEETGVKLGYFQQLKAVHLNDSLYPSGSRRDRHANIGQGQIGTDAIKQLLASYYLKEIPVVLETGAARDGTHRIEIALVRKLAENP</sequence>